<evidence type="ECO:0000313" key="4">
    <source>
        <dbReference type="EMBL" id="MBF6058504.1"/>
    </source>
</evidence>
<dbReference type="InterPro" id="IPR032466">
    <property type="entry name" value="Metal_Hydrolase"/>
</dbReference>
<keyword evidence="2 4" id="KW-0378">Hydrolase</keyword>
<keyword evidence="5" id="KW-1185">Reference proteome</keyword>
<gene>
    <name evidence="4" type="ORF">H8792_009130</name>
</gene>
<proteinExistence type="inferred from homology"/>
<sequence>MTTSTHTIWIKQPLAVFTANDEDAGGGILIQEGKIIELVAKGATPQADYDEIYDAAESVLLPGLINIHHHFYQTLTRAYPPALNKRLFPWLQTLYPVWAGLTPDSIRSSSILAMAELMLSGCTTASDHHYVFPDGLENAIDIQFAAAQEMDMRVYLTRGSMSLGEEQGGLPPQTTVQLEEEILQDSERLIQSYHQPEEGAMQRLALAPCSPFSVSESLMKASAQMAEQYDVRLHTHLAETEDENRFCLEHFGMRPVDYLEHCGWMSNRVWLAHGIYFSDEEVKRLGHAGVGICHCPSSNMILASGICRGIELEQAGCPVGIGVDGSASNDHSNLMAEVRQALLIQRLRYQADEISHLDVLRWVTKGSAACLGRNDIGEIAVGKQADLALFKLDELRFSGAGDPLAALILCGAEKADRVMVQGRWRVIDGRLQGIDLAELMGEHHHLAMQLQN</sequence>
<dbReference type="EC" id="3.5.4.32" evidence="4"/>
<evidence type="ECO:0000313" key="5">
    <source>
        <dbReference type="Proteomes" id="UP001193680"/>
    </source>
</evidence>
<dbReference type="InterPro" id="IPR050287">
    <property type="entry name" value="MTA/SAH_deaminase"/>
</dbReference>
<evidence type="ECO:0000256" key="2">
    <source>
        <dbReference type="ARBA" id="ARBA00022801"/>
    </source>
</evidence>
<dbReference type="SUPFAM" id="SSF51556">
    <property type="entry name" value="Metallo-dependent hydrolases"/>
    <property type="match status" value="1"/>
</dbReference>
<dbReference type="PANTHER" id="PTHR43794:SF11">
    <property type="entry name" value="AMIDOHYDROLASE-RELATED DOMAIN-CONTAINING PROTEIN"/>
    <property type="match status" value="1"/>
</dbReference>
<dbReference type="Gene3D" id="3.20.20.140">
    <property type="entry name" value="Metal-dependent hydrolases"/>
    <property type="match status" value="1"/>
</dbReference>
<protein>
    <submittedName>
        <fullName evidence="4">8-oxoguanine deaminase</fullName>
        <ecNumber evidence="4">3.5.4.32</ecNumber>
    </submittedName>
</protein>
<dbReference type="Gene3D" id="2.30.40.10">
    <property type="entry name" value="Urease, subunit C, domain 1"/>
    <property type="match status" value="1"/>
</dbReference>
<dbReference type="PANTHER" id="PTHR43794">
    <property type="entry name" value="AMINOHYDROLASE SSNA-RELATED"/>
    <property type="match status" value="1"/>
</dbReference>
<dbReference type="Proteomes" id="UP001193680">
    <property type="component" value="Unassembled WGS sequence"/>
</dbReference>
<accession>A0ABS0BXK8</accession>
<dbReference type="GO" id="GO:0102127">
    <property type="term" value="F:8-oxoguanine deaminase activity"/>
    <property type="evidence" value="ECO:0007669"/>
    <property type="project" value="UniProtKB-EC"/>
</dbReference>
<dbReference type="EMBL" id="JACBGI020000019">
    <property type="protein sequence ID" value="MBF6058504.1"/>
    <property type="molecule type" value="Genomic_DNA"/>
</dbReference>
<dbReference type="Pfam" id="PF01979">
    <property type="entry name" value="Amidohydro_1"/>
    <property type="match status" value="1"/>
</dbReference>
<evidence type="ECO:0000259" key="3">
    <source>
        <dbReference type="Pfam" id="PF01979"/>
    </source>
</evidence>
<dbReference type="SUPFAM" id="SSF51338">
    <property type="entry name" value="Composite domain of metallo-dependent hydrolases"/>
    <property type="match status" value="2"/>
</dbReference>
<dbReference type="NCBIfam" id="NF006055">
    <property type="entry name" value="PRK08203.1"/>
    <property type="match status" value="1"/>
</dbReference>
<organism evidence="4 5">
    <name type="scientific">Thiomicrorhabdus heinhorstiae</name>
    <dbReference type="NCBI Taxonomy" id="2748010"/>
    <lineage>
        <taxon>Bacteria</taxon>
        <taxon>Pseudomonadati</taxon>
        <taxon>Pseudomonadota</taxon>
        <taxon>Gammaproteobacteria</taxon>
        <taxon>Thiotrichales</taxon>
        <taxon>Piscirickettsiaceae</taxon>
        <taxon>Thiomicrorhabdus</taxon>
    </lineage>
</organism>
<reference evidence="4 5" key="2">
    <citation type="submission" date="2020-11" db="EMBL/GenBank/DDBJ databases">
        <title>Sulfur oxidizing isolate from Hospital Hole Sinkhole.</title>
        <authorList>
            <person name="Scott K.M."/>
        </authorList>
    </citation>
    <scope>NUCLEOTIDE SEQUENCE [LARGE SCALE GENOMIC DNA]</scope>
    <source>
        <strain evidence="4 5">HH1</strain>
    </source>
</reference>
<feature type="domain" description="Amidohydrolase-related" evidence="3">
    <location>
        <begin position="59"/>
        <end position="424"/>
    </location>
</feature>
<reference evidence="4 5" key="1">
    <citation type="submission" date="2020-06" db="EMBL/GenBank/DDBJ databases">
        <authorList>
            <person name="Scott K."/>
        </authorList>
    </citation>
    <scope>NUCLEOTIDE SEQUENCE [LARGE SCALE GENOMIC DNA]</scope>
    <source>
        <strain evidence="4 5">HH1</strain>
    </source>
</reference>
<dbReference type="InterPro" id="IPR006680">
    <property type="entry name" value="Amidohydro-rel"/>
</dbReference>
<dbReference type="InterPro" id="IPR011059">
    <property type="entry name" value="Metal-dep_hydrolase_composite"/>
</dbReference>
<dbReference type="RefSeq" id="WP_185978649.1">
    <property type="nucleotide sequence ID" value="NZ_JACBGI020000019.1"/>
</dbReference>
<comment type="similarity">
    <text evidence="1">Belongs to the metallo-dependent hydrolases superfamily. ATZ/TRZ family.</text>
</comment>
<comment type="caution">
    <text evidence="4">The sequence shown here is derived from an EMBL/GenBank/DDBJ whole genome shotgun (WGS) entry which is preliminary data.</text>
</comment>
<evidence type="ECO:0000256" key="1">
    <source>
        <dbReference type="ARBA" id="ARBA00006745"/>
    </source>
</evidence>
<name>A0ABS0BXK8_9GAMM</name>
<dbReference type="CDD" id="cd01298">
    <property type="entry name" value="ATZ_TRZ_like"/>
    <property type="match status" value="1"/>
</dbReference>